<evidence type="ECO:0008006" key="4">
    <source>
        <dbReference type="Google" id="ProtNLM"/>
    </source>
</evidence>
<protein>
    <recommendedName>
        <fullName evidence="4">SIR2-like domain-containing protein</fullName>
    </recommendedName>
</protein>
<dbReference type="SUPFAM" id="SSF52467">
    <property type="entry name" value="DHS-like NAD/FAD-binding domain"/>
    <property type="match status" value="1"/>
</dbReference>
<dbReference type="Proteomes" id="UP000013827">
    <property type="component" value="Unassembled WGS sequence"/>
</dbReference>
<evidence type="ECO:0000256" key="1">
    <source>
        <dbReference type="SAM" id="MobiDB-lite"/>
    </source>
</evidence>
<keyword evidence="3" id="KW-1185">Reference proteome</keyword>
<dbReference type="eggNOG" id="ENOG502S009">
    <property type="taxonomic scope" value="Eukaryota"/>
</dbReference>
<organism evidence="2 3">
    <name type="scientific">Emiliania huxleyi (strain CCMP1516)</name>
    <dbReference type="NCBI Taxonomy" id="280463"/>
    <lineage>
        <taxon>Eukaryota</taxon>
        <taxon>Haptista</taxon>
        <taxon>Haptophyta</taxon>
        <taxon>Prymnesiophyceae</taxon>
        <taxon>Isochrysidales</taxon>
        <taxon>Noelaerhabdaceae</taxon>
        <taxon>Emiliania</taxon>
    </lineage>
</organism>
<dbReference type="HOGENOM" id="CLU_037507_0_0_1"/>
<dbReference type="EnsemblProtists" id="EOD31762">
    <property type="protein sequence ID" value="EOD31762"/>
    <property type="gene ID" value="EMIHUDRAFT_468099"/>
</dbReference>
<dbReference type="KEGG" id="ehx:EMIHUDRAFT_468099"/>
<dbReference type="InterPro" id="IPR029035">
    <property type="entry name" value="DHS-like_NAD/FAD-binding_dom"/>
</dbReference>
<dbReference type="OMA" id="WKRVEEC"/>
<name>A0A0D3K7M7_EMIH1</name>
<dbReference type="Pfam" id="PF13289">
    <property type="entry name" value="SIR2_2"/>
    <property type="match status" value="1"/>
</dbReference>
<dbReference type="PaxDb" id="2903-EOD31762"/>
<evidence type="ECO:0000313" key="3">
    <source>
        <dbReference type="Proteomes" id="UP000013827"/>
    </source>
</evidence>
<dbReference type="AlphaFoldDB" id="A0A0D3K7M7"/>
<sequence>MMCVIAATLSFAVPHHSLAPASVRHRSPAPRLSDPPSAPLGHVFVLHADLRSLLTDATLYPTTDPVDSGWFPNAQRQNDPPPLPPFTSRQRVHQLPGTPAGAPLVFLANVDGRLEPQRDCEPFTGRPPLDWFVDAARQFLQLAAASVGEEGTRARCRRAQPLLALPVVGTGNGGARTASGRMISRLLEVLYDFTAVHDIDVALVVKGERRFSAAQALRRQMAPAWEDTLGARLCGAALELAQRATADELALFIGAGVSVGAGLPAWQELLTSLAERDDVPLGPGEAVVTTNYDELFEAAWRGAASDFKVLPYEADARSRFVLKLHGDLRRPQDIVLTRAQLSGAREQRAALSGVVQGPLMTKHLCSASAPLDTPQVVQGLLMTKHLCFVGFSLQDPNFSEVAETVRATLTGDSSTASRNLFGSLLSLHNRPLPGLRQPFLAELWPDVQQVPMDMADASGPDRLSSAQCARRLDIFLDKVSLDASTPTRHLLDPNFSGVFDKQQRELREALLLFEAELASRPDARAAAGFEAVSALLRGLGLPADSPALAEPDVLQPDEEGGNG</sequence>
<reference evidence="2" key="2">
    <citation type="submission" date="2024-10" db="UniProtKB">
        <authorList>
            <consortium name="EnsemblProtists"/>
        </authorList>
    </citation>
    <scope>IDENTIFICATION</scope>
</reference>
<dbReference type="RefSeq" id="XP_005784191.1">
    <property type="nucleotide sequence ID" value="XM_005784134.1"/>
</dbReference>
<feature type="region of interest" description="Disordered" evidence="1">
    <location>
        <begin position="68"/>
        <end position="98"/>
    </location>
</feature>
<reference evidence="3" key="1">
    <citation type="journal article" date="2013" name="Nature">
        <title>Pan genome of the phytoplankton Emiliania underpins its global distribution.</title>
        <authorList>
            <person name="Read B.A."/>
            <person name="Kegel J."/>
            <person name="Klute M.J."/>
            <person name="Kuo A."/>
            <person name="Lefebvre S.C."/>
            <person name="Maumus F."/>
            <person name="Mayer C."/>
            <person name="Miller J."/>
            <person name="Monier A."/>
            <person name="Salamov A."/>
            <person name="Young J."/>
            <person name="Aguilar M."/>
            <person name="Claverie J.M."/>
            <person name="Frickenhaus S."/>
            <person name="Gonzalez K."/>
            <person name="Herman E.K."/>
            <person name="Lin Y.C."/>
            <person name="Napier J."/>
            <person name="Ogata H."/>
            <person name="Sarno A.F."/>
            <person name="Shmutz J."/>
            <person name="Schroeder D."/>
            <person name="de Vargas C."/>
            <person name="Verret F."/>
            <person name="von Dassow P."/>
            <person name="Valentin K."/>
            <person name="Van de Peer Y."/>
            <person name="Wheeler G."/>
            <person name="Dacks J.B."/>
            <person name="Delwiche C.F."/>
            <person name="Dyhrman S.T."/>
            <person name="Glockner G."/>
            <person name="John U."/>
            <person name="Richards T."/>
            <person name="Worden A.Z."/>
            <person name="Zhang X."/>
            <person name="Grigoriev I.V."/>
            <person name="Allen A.E."/>
            <person name="Bidle K."/>
            <person name="Borodovsky M."/>
            <person name="Bowler C."/>
            <person name="Brownlee C."/>
            <person name="Cock J.M."/>
            <person name="Elias M."/>
            <person name="Gladyshev V.N."/>
            <person name="Groth M."/>
            <person name="Guda C."/>
            <person name="Hadaegh A."/>
            <person name="Iglesias-Rodriguez M.D."/>
            <person name="Jenkins J."/>
            <person name="Jones B.M."/>
            <person name="Lawson T."/>
            <person name="Leese F."/>
            <person name="Lindquist E."/>
            <person name="Lobanov A."/>
            <person name="Lomsadze A."/>
            <person name="Malik S.B."/>
            <person name="Marsh M.E."/>
            <person name="Mackinder L."/>
            <person name="Mock T."/>
            <person name="Mueller-Roeber B."/>
            <person name="Pagarete A."/>
            <person name="Parker M."/>
            <person name="Probert I."/>
            <person name="Quesneville H."/>
            <person name="Raines C."/>
            <person name="Rensing S.A."/>
            <person name="Riano-Pachon D.M."/>
            <person name="Richier S."/>
            <person name="Rokitta S."/>
            <person name="Shiraiwa Y."/>
            <person name="Soanes D.M."/>
            <person name="van der Giezen M."/>
            <person name="Wahlund T.M."/>
            <person name="Williams B."/>
            <person name="Wilson W."/>
            <person name="Wolfe G."/>
            <person name="Wurch L.L."/>
        </authorList>
    </citation>
    <scope>NUCLEOTIDE SEQUENCE</scope>
</reference>
<evidence type="ECO:0000313" key="2">
    <source>
        <dbReference type="EnsemblProtists" id="EOD31762"/>
    </source>
</evidence>
<accession>A0A0D3K7M7</accession>
<proteinExistence type="predicted"/>
<dbReference type="GeneID" id="17277035"/>